<dbReference type="EMBL" id="DS989873">
    <property type="protein sequence ID" value="EDX71395.1"/>
    <property type="molecule type" value="Genomic_DNA"/>
</dbReference>
<dbReference type="InterPro" id="IPR036514">
    <property type="entry name" value="SGNH_hydro_sf"/>
</dbReference>
<feature type="domain" description="SGNH hydrolase-type esterase" evidence="1">
    <location>
        <begin position="114"/>
        <end position="260"/>
    </location>
</feature>
<dbReference type="OrthoDB" id="2513075at2"/>
<sequence>MSITSKSFPTWAVFSLAVNGLLVLAIAGVLLRQYQGAIPSAVSQSLATDATPEAEATPTLVPELGPRHQFNYQQWVALLEQEAEVMVDQKPEDLAILLGDSISLWFPNEMLPTQRTWLNQGISGETTAGLLNRLDVLDQTQPDIIFLMIGINDVIRGITDETILANQRLIIRYLRRNHPEAKIIVQSILPHSGKNATWEGRDRLLEIPNRRILEINQRLKAIAESEDAIYLDLYPLFADTEGNLKMELSTDGLHLNPQGYLIWHYALQVTDQLVLDGGL</sequence>
<proteinExistence type="predicted"/>
<name>B4W362_9CYAN</name>
<dbReference type="HOGENOM" id="CLU_051989_6_0_3"/>
<dbReference type="Gene3D" id="3.40.50.1110">
    <property type="entry name" value="SGNH hydrolase"/>
    <property type="match status" value="1"/>
</dbReference>
<dbReference type="InterPro" id="IPR013830">
    <property type="entry name" value="SGNH_hydro"/>
</dbReference>
<dbReference type="GO" id="GO:0004622">
    <property type="term" value="F:phosphatidylcholine lysophospholipase activity"/>
    <property type="evidence" value="ECO:0007669"/>
    <property type="project" value="TreeGrafter"/>
</dbReference>
<dbReference type="Pfam" id="PF13472">
    <property type="entry name" value="Lipase_GDSL_2"/>
    <property type="match status" value="1"/>
</dbReference>
<dbReference type="InterPro" id="IPR051532">
    <property type="entry name" value="Ester_Hydrolysis_Enzymes"/>
</dbReference>
<dbReference type="RefSeq" id="WP_006105747.1">
    <property type="nucleotide sequence ID" value="NZ_DS989873.1"/>
</dbReference>
<gene>
    <name evidence="2" type="ORF">MC7420_1609</name>
</gene>
<dbReference type="eggNOG" id="COG2755">
    <property type="taxonomic scope" value="Bacteria"/>
</dbReference>
<dbReference type="AlphaFoldDB" id="B4W362"/>
<keyword evidence="3" id="KW-1185">Reference proteome</keyword>
<evidence type="ECO:0000313" key="3">
    <source>
        <dbReference type="Proteomes" id="UP000003835"/>
    </source>
</evidence>
<organism evidence="2 3">
    <name type="scientific">Coleofasciculus chthonoplastes PCC 7420</name>
    <dbReference type="NCBI Taxonomy" id="118168"/>
    <lineage>
        <taxon>Bacteria</taxon>
        <taxon>Bacillati</taxon>
        <taxon>Cyanobacteriota</taxon>
        <taxon>Cyanophyceae</taxon>
        <taxon>Coleofasciculales</taxon>
        <taxon>Coleofasciculaceae</taxon>
        <taxon>Coleofasciculus</taxon>
    </lineage>
</organism>
<dbReference type="STRING" id="118168.MC7420_1609"/>
<accession>B4W362</accession>
<dbReference type="PANTHER" id="PTHR30383:SF5">
    <property type="entry name" value="SGNH HYDROLASE-TYPE ESTERASE DOMAIN-CONTAINING PROTEIN"/>
    <property type="match status" value="1"/>
</dbReference>
<evidence type="ECO:0000313" key="2">
    <source>
        <dbReference type="EMBL" id="EDX71395.1"/>
    </source>
</evidence>
<dbReference type="PANTHER" id="PTHR30383">
    <property type="entry name" value="THIOESTERASE 1/PROTEASE 1/LYSOPHOSPHOLIPASE L1"/>
    <property type="match status" value="1"/>
</dbReference>
<reference evidence="2 3" key="1">
    <citation type="submission" date="2008-07" db="EMBL/GenBank/DDBJ databases">
        <authorList>
            <person name="Tandeau de Marsac N."/>
            <person name="Ferriera S."/>
            <person name="Johnson J."/>
            <person name="Kravitz S."/>
            <person name="Beeson K."/>
            <person name="Sutton G."/>
            <person name="Rogers Y.-H."/>
            <person name="Friedman R."/>
            <person name="Frazier M."/>
            <person name="Venter J.C."/>
        </authorList>
    </citation>
    <scope>NUCLEOTIDE SEQUENCE [LARGE SCALE GENOMIC DNA]</scope>
    <source>
        <strain evidence="2 3">PCC 7420</strain>
    </source>
</reference>
<dbReference type="Proteomes" id="UP000003835">
    <property type="component" value="Unassembled WGS sequence"/>
</dbReference>
<protein>
    <submittedName>
        <fullName evidence="2">GDSL-like lipase/acylhydrolase domain protein</fullName>
    </submittedName>
</protein>
<dbReference type="SUPFAM" id="SSF52266">
    <property type="entry name" value="SGNH hydrolase"/>
    <property type="match status" value="1"/>
</dbReference>
<evidence type="ECO:0000259" key="1">
    <source>
        <dbReference type="Pfam" id="PF13472"/>
    </source>
</evidence>
<keyword evidence="2" id="KW-0378">Hydrolase</keyword>